<protein>
    <recommendedName>
        <fullName evidence="3">Holliday junction resolvase</fullName>
    </recommendedName>
</protein>
<evidence type="ECO:0000313" key="2">
    <source>
        <dbReference type="Proteomes" id="UP001516588"/>
    </source>
</evidence>
<comment type="caution">
    <text evidence="1">The sequence shown here is derived from an EMBL/GenBank/DDBJ whole genome shotgun (WGS) entry which is preliminary data.</text>
</comment>
<proteinExistence type="predicted"/>
<dbReference type="RefSeq" id="WP_226385339.1">
    <property type="nucleotide sequence ID" value="NZ_JADCKA010000008.1"/>
</dbReference>
<dbReference type="SUPFAM" id="SSF52980">
    <property type="entry name" value="Restriction endonuclease-like"/>
    <property type="match status" value="1"/>
</dbReference>
<name>A0ABR9QXS8_9FIRM</name>
<accession>A0ABR9QXS8</accession>
<dbReference type="InterPro" id="IPR056931">
    <property type="entry name" value="D14-like"/>
</dbReference>
<organism evidence="1 2">
    <name type="scientific">Gallibacter intestinalis</name>
    <dbReference type="NCBI Taxonomy" id="2779356"/>
    <lineage>
        <taxon>Bacteria</taxon>
        <taxon>Bacillati</taxon>
        <taxon>Bacillota</taxon>
        <taxon>Clostridia</taxon>
        <taxon>Eubacteriales</taxon>
        <taxon>Eubacteriaceae</taxon>
        <taxon>Gallibacter</taxon>
    </lineage>
</organism>
<dbReference type="InterPro" id="IPR011856">
    <property type="entry name" value="tRNA_endonuc-like_dom_sf"/>
</dbReference>
<evidence type="ECO:0008006" key="3">
    <source>
        <dbReference type="Google" id="ProtNLM"/>
    </source>
</evidence>
<dbReference type="InterPro" id="IPR011335">
    <property type="entry name" value="Restrct_endonuc-II-like"/>
</dbReference>
<dbReference type="Pfam" id="PF24608">
    <property type="entry name" value="PDDEXK_15"/>
    <property type="match status" value="1"/>
</dbReference>
<dbReference type="EMBL" id="JADCKA010000008">
    <property type="protein sequence ID" value="MBE5035690.1"/>
    <property type="molecule type" value="Genomic_DNA"/>
</dbReference>
<keyword evidence="2" id="KW-1185">Reference proteome</keyword>
<gene>
    <name evidence="1" type="ORF">INF20_05275</name>
</gene>
<dbReference type="Proteomes" id="UP001516588">
    <property type="component" value="Unassembled WGS sequence"/>
</dbReference>
<reference evidence="1 2" key="1">
    <citation type="submission" date="2020-10" db="EMBL/GenBank/DDBJ databases">
        <title>ChiBAC.</title>
        <authorList>
            <person name="Zenner C."/>
            <person name="Hitch T.C.A."/>
            <person name="Clavel T."/>
        </authorList>
    </citation>
    <scope>NUCLEOTIDE SEQUENCE [LARGE SCALE GENOMIC DNA]</scope>
    <source>
        <strain evidence="1 2">DSM 108706</strain>
    </source>
</reference>
<sequence>MGKTSREKGKRGERELARKLREYGYDARRSVQYCGANGDADVIGLPGVHIECKRTERLSLYDAMAQAKADARKGEMPVVIHRKNNSEWLVIQPLADWIEMYKEVK</sequence>
<dbReference type="Gene3D" id="3.40.1350.10">
    <property type="match status" value="1"/>
</dbReference>
<evidence type="ECO:0000313" key="1">
    <source>
        <dbReference type="EMBL" id="MBE5035690.1"/>
    </source>
</evidence>